<keyword evidence="8" id="KW-1185">Reference proteome</keyword>
<evidence type="ECO:0000313" key="7">
    <source>
        <dbReference type="EMBL" id="CVI62656.1"/>
    </source>
</evidence>
<keyword evidence="4" id="KW-1015">Disulfide bond</keyword>
<evidence type="ECO:0000256" key="3">
    <source>
        <dbReference type="ARBA" id="ARBA00023002"/>
    </source>
</evidence>
<keyword evidence="2" id="KW-0049">Antioxidant</keyword>
<dbReference type="InterPro" id="IPR013740">
    <property type="entry name" value="Redoxin"/>
</dbReference>
<dbReference type="EMBL" id="FCNP01000048">
    <property type="protein sequence ID" value="CVI62656.1"/>
    <property type="molecule type" value="Genomic_DNA"/>
</dbReference>
<gene>
    <name evidence="7" type="ORF">AGR7A_pAt10036</name>
</gene>
<evidence type="ECO:0000256" key="4">
    <source>
        <dbReference type="ARBA" id="ARBA00023157"/>
    </source>
</evidence>
<evidence type="ECO:0000313" key="8">
    <source>
        <dbReference type="Proteomes" id="UP000192140"/>
    </source>
</evidence>
<dbReference type="InterPro" id="IPR036249">
    <property type="entry name" value="Thioredoxin-like_sf"/>
</dbReference>
<evidence type="ECO:0000256" key="5">
    <source>
        <dbReference type="ARBA" id="ARBA00023284"/>
    </source>
</evidence>
<comment type="caution">
    <text evidence="7">The sequence shown here is derived from an EMBL/GenBank/DDBJ whole genome shotgun (WGS) entry which is preliminary data.</text>
</comment>
<protein>
    <submittedName>
        <fullName evidence="7">Redoxin domain protein</fullName>
    </submittedName>
</protein>
<dbReference type="Pfam" id="PF08534">
    <property type="entry name" value="Redoxin"/>
    <property type="match status" value="1"/>
</dbReference>
<keyword evidence="3" id="KW-0560">Oxidoreductase</keyword>
<dbReference type="GO" id="GO:0005737">
    <property type="term" value="C:cytoplasm"/>
    <property type="evidence" value="ECO:0007669"/>
    <property type="project" value="TreeGrafter"/>
</dbReference>
<keyword evidence="1" id="KW-0575">Peroxidase</keyword>
<sequence length="177" mass="19500">MTNEIADFEAASLIGSLIPHTDLISTDGVPVNLRHLHNRFLVVYAYPRTSAPGVAPLKDWDVIPGAKGCTPQSCSFRNHHDDLSSLGAAVFGVSTQETDYQREAVGRLHLPFPLLSDSGLTFAKSLGLPTFEVEGLVLLRRLTLISENGYIRQVMYPITKPEENASDVISILRNWNK</sequence>
<accession>A0A1S7U6W6</accession>
<evidence type="ECO:0000259" key="6">
    <source>
        <dbReference type="Pfam" id="PF08534"/>
    </source>
</evidence>
<dbReference type="GO" id="GO:0045454">
    <property type="term" value="P:cell redox homeostasis"/>
    <property type="evidence" value="ECO:0007669"/>
    <property type="project" value="TreeGrafter"/>
</dbReference>
<dbReference type="AlphaFoldDB" id="A0A1S7U6W6"/>
<dbReference type="Gene3D" id="3.40.30.10">
    <property type="entry name" value="Glutaredoxin"/>
    <property type="match status" value="1"/>
</dbReference>
<dbReference type="SUPFAM" id="SSF52833">
    <property type="entry name" value="Thioredoxin-like"/>
    <property type="match status" value="1"/>
</dbReference>
<dbReference type="Proteomes" id="UP000192140">
    <property type="component" value="Unassembled WGS sequence"/>
</dbReference>
<dbReference type="GO" id="GO:0034599">
    <property type="term" value="P:cellular response to oxidative stress"/>
    <property type="evidence" value="ECO:0007669"/>
    <property type="project" value="TreeGrafter"/>
</dbReference>
<dbReference type="CDD" id="cd03017">
    <property type="entry name" value="PRX_BCP"/>
    <property type="match status" value="1"/>
</dbReference>
<dbReference type="InterPro" id="IPR050924">
    <property type="entry name" value="Peroxiredoxin_BCP/PrxQ"/>
</dbReference>
<dbReference type="RefSeq" id="WP_080854948.1">
    <property type="nucleotide sequence ID" value="NZ_LT009777.1"/>
</dbReference>
<evidence type="ECO:0000256" key="2">
    <source>
        <dbReference type="ARBA" id="ARBA00022862"/>
    </source>
</evidence>
<dbReference type="GO" id="GO:0008379">
    <property type="term" value="F:thioredoxin peroxidase activity"/>
    <property type="evidence" value="ECO:0007669"/>
    <property type="project" value="TreeGrafter"/>
</dbReference>
<evidence type="ECO:0000256" key="1">
    <source>
        <dbReference type="ARBA" id="ARBA00022559"/>
    </source>
</evidence>
<reference evidence="7" key="1">
    <citation type="submission" date="2016-01" db="EMBL/GenBank/DDBJ databases">
        <authorList>
            <person name="Regsiter A."/>
            <person name="william w."/>
        </authorList>
    </citation>
    <scope>NUCLEOTIDE SEQUENCE</scope>
    <source>
        <strain evidence="7">NCPPB 1641</strain>
    </source>
</reference>
<dbReference type="PANTHER" id="PTHR42801">
    <property type="entry name" value="THIOREDOXIN-DEPENDENT PEROXIDE REDUCTASE"/>
    <property type="match status" value="1"/>
</dbReference>
<organism evidence="7 8">
    <name type="scientific">Agrobacterium deltaense NCPPB 1641</name>
    <dbReference type="NCBI Taxonomy" id="1183425"/>
    <lineage>
        <taxon>Bacteria</taxon>
        <taxon>Pseudomonadati</taxon>
        <taxon>Pseudomonadota</taxon>
        <taxon>Alphaproteobacteria</taxon>
        <taxon>Hyphomicrobiales</taxon>
        <taxon>Rhizobiaceae</taxon>
        <taxon>Rhizobium/Agrobacterium group</taxon>
        <taxon>Agrobacterium</taxon>
    </lineage>
</organism>
<dbReference type="PANTHER" id="PTHR42801:SF21">
    <property type="entry name" value="BCPB PROTEIN"/>
    <property type="match status" value="1"/>
</dbReference>
<feature type="domain" description="Redoxin" evidence="6">
    <location>
        <begin position="15"/>
        <end position="167"/>
    </location>
</feature>
<name>A0A1S7U6W6_9HYPH</name>
<proteinExistence type="predicted"/>
<keyword evidence="5" id="KW-0676">Redox-active center</keyword>